<reference evidence="2 3" key="1">
    <citation type="submission" date="2021-03" db="EMBL/GenBank/DDBJ databases">
        <title>Antimicrobial resistance genes in bacteria isolated from Japanese honey, and their potential for conferring macrolide and lincosamide resistance in the American foulbrood pathogen Paenibacillus larvae.</title>
        <authorList>
            <person name="Okamoto M."/>
            <person name="Kumagai M."/>
            <person name="Kanamori H."/>
            <person name="Takamatsu D."/>
        </authorList>
    </citation>
    <scope>NUCLEOTIDE SEQUENCE [LARGE SCALE GENOMIC DNA]</scope>
    <source>
        <strain evidence="2 3">J21TS3</strain>
    </source>
</reference>
<proteinExistence type="predicted"/>
<evidence type="ECO:0000313" key="3">
    <source>
        <dbReference type="Proteomes" id="UP000680638"/>
    </source>
</evidence>
<sequence length="136" mass="15315">MKLTVFFEEPYWVGIVEVEKDGKLLAGRHIFGGEPSLPEVWEFVLHGLSSVADRLSCGVDIAEATQPKANPKRLARLAARESRGRGVSSASQEAIKQELDLRKREKTRLSKELREAQAKRKREIAVQKAKAKHRGR</sequence>
<feature type="compositionally biased region" description="Basic and acidic residues" evidence="1">
    <location>
        <begin position="95"/>
        <end position="118"/>
    </location>
</feature>
<gene>
    <name evidence="2" type="primary">yjdF</name>
    <name evidence="2" type="ORF">J21TS3_23120</name>
</gene>
<evidence type="ECO:0000313" key="2">
    <source>
        <dbReference type="EMBL" id="GIO67491.1"/>
    </source>
</evidence>
<comment type="caution">
    <text evidence="2">The sequence shown here is derived from an EMBL/GenBank/DDBJ whole genome shotgun (WGS) entry which is preliminary data.</text>
</comment>
<dbReference type="Pfam" id="PF11208">
    <property type="entry name" value="DUF2992"/>
    <property type="match status" value="1"/>
</dbReference>
<accession>A0ABQ4LW23</accession>
<dbReference type="Proteomes" id="UP000680638">
    <property type="component" value="Unassembled WGS sequence"/>
</dbReference>
<evidence type="ECO:0000256" key="1">
    <source>
        <dbReference type="SAM" id="MobiDB-lite"/>
    </source>
</evidence>
<dbReference type="RefSeq" id="WP_212949750.1">
    <property type="nucleotide sequence ID" value="NZ_BORW01000010.1"/>
</dbReference>
<name>A0ABQ4LW23_9BACL</name>
<keyword evidence="3" id="KW-1185">Reference proteome</keyword>
<organism evidence="2 3">
    <name type="scientific">Paenibacillus cookii</name>
    <dbReference type="NCBI Taxonomy" id="157839"/>
    <lineage>
        <taxon>Bacteria</taxon>
        <taxon>Bacillati</taxon>
        <taxon>Bacillota</taxon>
        <taxon>Bacilli</taxon>
        <taxon>Bacillales</taxon>
        <taxon>Paenibacillaceae</taxon>
        <taxon>Paenibacillus</taxon>
    </lineage>
</organism>
<evidence type="ECO:0008006" key="4">
    <source>
        <dbReference type="Google" id="ProtNLM"/>
    </source>
</evidence>
<dbReference type="EMBL" id="BORW01000010">
    <property type="protein sequence ID" value="GIO67491.1"/>
    <property type="molecule type" value="Genomic_DNA"/>
</dbReference>
<dbReference type="PIRSF" id="PIRSF021328">
    <property type="entry name" value="UCP021328"/>
    <property type="match status" value="1"/>
</dbReference>
<feature type="region of interest" description="Disordered" evidence="1">
    <location>
        <begin position="78"/>
        <end position="136"/>
    </location>
</feature>
<dbReference type="InterPro" id="IPR016787">
    <property type="entry name" value="UCP021328"/>
</dbReference>
<protein>
    <recommendedName>
        <fullName evidence="4">DUF2992 family protein</fullName>
    </recommendedName>
</protein>